<keyword evidence="4" id="KW-1185">Reference proteome</keyword>
<dbReference type="Gene3D" id="3.40.570.10">
    <property type="entry name" value="Extracellular Endonuclease, subunit A"/>
    <property type="match status" value="1"/>
</dbReference>
<dbReference type="InterPro" id="IPR020821">
    <property type="entry name" value="ENPP1-3/EXOG-like_nuc-like"/>
</dbReference>
<dbReference type="AlphaFoldDB" id="A0A6J2VSZ9"/>
<proteinExistence type="predicted"/>
<dbReference type="GO" id="GO:0003676">
    <property type="term" value="F:nucleic acid binding"/>
    <property type="evidence" value="ECO:0007669"/>
    <property type="project" value="InterPro"/>
</dbReference>
<dbReference type="PANTHER" id="PTHR21472">
    <property type="entry name" value="ENDONUCLEASE DOMAIN-CONTAINING 1 PROTEIN ENDOD1"/>
    <property type="match status" value="1"/>
</dbReference>
<dbReference type="InterPro" id="IPR044925">
    <property type="entry name" value="His-Me_finger_sf"/>
</dbReference>
<evidence type="ECO:0000313" key="4">
    <source>
        <dbReference type="Proteomes" id="UP000504632"/>
    </source>
</evidence>
<sequence length="306" mass="33906">MILLSPRFSLLWLLYGLAQGEVVPSFLQTCGQFFANPGGGRTSPTVIAGPSYEQICQVRQNVYEFASLYDTANKIPVYSAYEFVGHATCGRKSTWFIEPQLDNPTLPKDMSTEGSVPPQVRGNNQALNTDYDGSGYDRGHLCPVYHRDTQSCADSTFTLTNAAPQDPSFNRGQWKKLEKRVATFLIQNCLPNTAFIVTGVVPSRGATAKFINNRVNVPSHFWSAYCCLDNNLRPLWSQGYLGVNSNKIPAKGFHLWALVNHNHLELVSATMANSPVAFFSCLGSKPIFCKKWHTDVAGKPQRPTSM</sequence>
<dbReference type="InterPro" id="IPR001604">
    <property type="entry name" value="Endo_G_ENPP1-like_dom"/>
</dbReference>
<protein>
    <submittedName>
        <fullName evidence="5">Endonuclease domain-containing 1 protein-like</fullName>
    </submittedName>
</protein>
<dbReference type="GeneID" id="115816238"/>
<dbReference type="RefSeq" id="XP_030635063.1">
    <property type="nucleotide sequence ID" value="XM_030779203.1"/>
</dbReference>
<dbReference type="Proteomes" id="UP000504632">
    <property type="component" value="Chromosome 7"/>
</dbReference>
<evidence type="ECO:0000256" key="1">
    <source>
        <dbReference type="SAM" id="SignalP"/>
    </source>
</evidence>
<feature type="domain" description="DNA/RNA non-specific endonuclease/pyrophosphatase/phosphodiesterase" evidence="3">
    <location>
        <begin position="61"/>
        <end position="262"/>
    </location>
</feature>
<dbReference type="Pfam" id="PF01223">
    <property type="entry name" value="Endonuclease_NS"/>
    <property type="match status" value="1"/>
</dbReference>
<dbReference type="GO" id="GO:0046872">
    <property type="term" value="F:metal ion binding"/>
    <property type="evidence" value="ECO:0007669"/>
    <property type="project" value="InterPro"/>
</dbReference>
<dbReference type="InterPro" id="IPR039015">
    <property type="entry name" value="ENDOD1"/>
</dbReference>
<evidence type="ECO:0000259" key="2">
    <source>
        <dbReference type="SMART" id="SM00477"/>
    </source>
</evidence>
<reference evidence="5" key="1">
    <citation type="submission" date="2025-08" db="UniProtKB">
        <authorList>
            <consortium name="RefSeq"/>
        </authorList>
    </citation>
    <scope>IDENTIFICATION</scope>
</reference>
<dbReference type="SMART" id="SM00477">
    <property type="entry name" value="NUC"/>
    <property type="match status" value="1"/>
</dbReference>
<evidence type="ECO:0000313" key="5">
    <source>
        <dbReference type="RefSeq" id="XP_030635063.1"/>
    </source>
</evidence>
<accession>A0A6J2VSZ9</accession>
<dbReference type="OrthoDB" id="69221at2759"/>
<evidence type="ECO:0000259" key="3">
    <source>
        <dbReference type="SMART" id="SM00892"/>
    </source>
</evidence>
<feature type="signal peptide" evidence="1">
    <location>
        <begin position="1"/>
        <end position="20"/>
    </location>
</feature>
<organism evidence="4 5">
    <name type="scientific">Chanos chanos</name>
    <name type="common">Milkfish</name>
    <name type="synonym">Mugil chanos</name>
    <dbReference type="NCBI Taxonomy" id="29144"/>
    <lineage>
        <taxon>Eukaryota</taxon>
        <taxon>Metazoa</taxon>
        <taxon>Chordata</taxon>
        <taxon>Craniata</taxon>
        <taxon>Vertebrata</taxon>
        <taxon>Euteleostomi</taxon>
        <taxon>Actinopterygii</taxon>
        <taxon>Neopterygii</taxon>
        <taxon>Teleostei</taxon>
        <taxon>Ostariophysi</taxon>
        <taxon>Gonorynchiformes</taxon>
        <taxon>Chanidae</taxon>
        <taxon>Chanos</taxon>
    </lineage>
</organism>
<dbReference type="InParanoid" id="A0A6J2VSZ9"/>
<dbReference type="SUPFAM" id="SSF54060">
    <property type="entry name" value="His-Me finger endonucleases"/>
    <property type="match status" value="1"/>
</dbReference>
<feature type="chain" id="PRO_5026924141" evidence="1">
    <location>
        <begin position="21"/>
        <end position="306"/>
    </location>
</feature>
<dbReference type="SMART" id="SM00892">
    <property type="entry name" value="Endonuclease_NS"/>
    <property type="match status" value="1"/>
</dbReference>
<gene>
    <name evidence="5" type="primary">LOC115816238</name>
</gene>
<dbReference type="GO" id="GO:0016787">
    <property type="term" value="F:hydrolase activity"/>
    <property type="evidence" value="ECO:0007669"/>
    <property type="project" value="InterPro"/>
</dbReference>
<dbReference type="PANTHER" id="PTHR21472:SF30">
    <property type="entry name" value="ENDONUCLEASE DOMAIN-CONTAINING 1 PROTEIN-RELATED"/>
    <property type="match status" value="1"/>
</dbReference>
<dbReference type="InterPro" id="IPR044929">
    <property type="entry name" value="DNA/RNA_non-sp_Endonuclease_sf"/>
</dbReference>
<feature type="domain" description="ENPP1-3/EXOG-like endonuclease/phosphodiesterase" evidence="2">
    <location>
        <begin position="62"/>
        <end position="262"/>
    </location>
</feature>
<keyword evidence="1" id="KW-0732">Signal</keyword>
<name>A0A6J2VSZ9_CHACN</name>